<evidence type="ECO:0000259" key="5">
    <source>
        <dbReference type="Pfam" id="PF00294"/>
    </source>
</evidence>
<dbReference type="Gene3D" id="3.40.1190.20">
    <property type="match status" value="1"/>
</dbReference>
<proteinExistence type="inferred from homology"/>
<dbReference type="OrthoDB" id="7946249at2"/>
<keyword evidence="3 4" id="KW-0418">Kinase</keyword>
<dbReference type="AlphaFoldDB" id="A0A641AR64"/>
<dbReference type="InterPro" id="IPR052700">
    <property type="entry name" value="Carb_kinase_PfkB-like"/>
</dbReference>
<evidence type="ECO:0000256" key="1">
    <source>
        <dbReference type="ARBA" id="ARBA00010688"/>
    </source>
</evidence>
<dbReference type="GO" id="GO:0016301">
    <property type="term" value="F:kinase activity"/>
    <property type="evidence" value="ECO:0007669"/>
    <property type="project" value="UniProtKB-KW"/>
</dbReference>
<name>A0A641AR64_9ACTN</name>
<keyword evidence="2 4" id="KW-0808">Transferase</keyword>
<dbReference type="SUPFAM" id="SSF53613">
    <property type="entry name" value="Ribokinase-like"/>
    <property type="match status" value="1"/>
</dbReference>
<comment type="caution">
    <text evidence="6">The sequence shown here is derived from an EMBL/GenBank/DDBJ whole genome shotgun (WGS) entry which is preliminary data.</text>
</comment>
<accession>A0A641AR64</accession>
<dbReference type="PRINTS" id="PR00990">
    <property type="entry name" value="RIBOKINASE"/>
</dbReference>
<evidence type="ECO:0000256" key="3">
    <source>
        <dbReference type="ARBA" id="ARBA00022777"/>
    </source>
</evidence>
<keyword evidence="7" id="KW-1185">Reference proteome</keyword>
<reference evidence="6" key="1">
    <citation type="submission" date="2019-09" db="EMBL/GenBank/DDBJ databases">
        <authorList>
            <person name="Li J."/>
        </authorList>
    </citation>
    <scope>NUCLEOTIDE SEQUENCE [LARGE SCALE GENOMIC DNA]</scope>
    <source>
        <strain evidence="6">NRBC 14897</strain>
    </source>
</reference>
<dbReference type="Pfam" id="PF00294">
    <property type="entry name" value="PfkB"/>
    <property type="match status" value="1"/>
</dbReference>
<dbReference type="EMBL" id="SDPP02000001">
    <property type="protein sequence ID" value="KAA1380182.1"/>
    <property type="molecule type" value="Genomic_DNA"/>
</dbReference>
<dbReference type="PROSITE" id="PS00584">
    <property type="entry name" value="PFKB_KINASES_2"/>
    <property type="match status" value="1"/>
</dbReference>
<dbReference type="Proteomes" id="UP001515100">
    <property type="component" value="Unassembled WGS sequence"/>
</dbReference>
<dbReference type="InterPro" id="IPR029056">
    <property type="entry name" value="Ribokinase-like"/>
</dbReference>
<protein>
    <submittedName>
        <fullName evidence="6">Ribokinase</fullName>
    </submittedName>
</protein>
<dbReference type="PANTHER" id="PTHR43320:SF3">
    <property type="entry name" value="CARBOHYDRATE KINASE PFKB DOMAIN-CONTAINING PROTEIN"/>
    <property type="match status" value="1"/>
</dbReference>
<evidence type="ECO:0000313" key="7">
    <source>
        <dbReference type="Proteomes" id="UP001515100"/>
    </source>
</evidence>
<dbReference type="PROSITE" id="PS00583">
    <property type="entry name" value="PFKB_KINASES_1"/>
    <property type="match status" value="1"/>
</dbReference>
<evidence type="ECO:0000256" key="4">
    <source>
        <dbReference type="RuleBase" id="RU003704"/>
    </source>
</evidence>
<organism evidence="6 7">
    <name type="scientific">Aeromicrobium fastidiosum</name>
    <dbReference type="NCBI Taxonomy" id="52699"/>
    <lineage>
        <taxon>Bacteria</taxon>
        <taxon>Bacillati</taxon>
        <taxon>Actinomycetota</taxon>
        <taxon>Actinomycetes</taxon>
        <taxon>Propionibacteriales</taxon>
        <taxon>Nocardioidaceae</taxon>
        <taxon>Aeromicrobium</taxon>
    </lineage>
</organism>
<comment type="similarity">
    <text evidence="1 4">Belongs to the carbohydrate kinase PfkB family.</text>
</comment>
<evidence type="ECO:0000313" key="6">
    <source>
        <dbReference type="EMBL" id="KAA1380182.1"/>
    </source>
</evidence>
<feature type="domain" description="Carbohydrate kinase PfkB" evidence="5">
    <location>
        <begin position="3"/>
        <end position="272"/>
    </location>
</feature>
<dbReference type="InterPro" id="IPR002139">
    <property type="entry name" value="Ribo/fructo_kinase"/>
</dbReference>
<dbReference type="InterPro" id="IPR011611">
    <property type="entry name" value="PfkB_dom"/>
</dbReference>
<dbReference type="RefSeq" id="WP_129180406.1">
    <property type="nucleotide sequence ID" value="NZ_JAGIOG010000001.1"/>
</dbReference>
<dbReference type="PANTHER" id="PTHR43320">
    <property type="entry name" value="SUGAR KINASE"/>
    <property type="match status" value="1"/>
</dbReference>
<gene>
    <name evidence="6" type="ORF">ESP62_002990</name>
</gene>
<evidence type="ECO:0000256" key="2">
    <source>
        <dbReference type="ARBA" id="ARBA00022679"/>
    </source>
</evidence>
<sequence>MTILVVGDLVDDIGVRPLGAVNAASDTVSEIRMTAGGSAANVAAWLGHLGADVRFVGRCGADAVARHTSALVAYGVDARITGDPDLPTATIVLTLDDDADRTMYVDRAANTTLSAQHVPDDVWDDVAWLHLTGYSFFDDGVRPLALELVVEARRRGAGVSIDPSSLGFVEAAGREAVVEWLADADLVFPNDDEQGFLRLDRDGVVLTRGAQGASFAGASVAAAPADVVDTVGAGDAFAAGFLSRWVPARDADASLRAGAQAAAGCVSVRGARPVA</sequence>
<dbReference type="InterPro" id="IPR002173">
    <property type="entry name" value="Carboh/pur_kinase_PfkB_CS"/>
</dbReference>